<dbReference type="EMBL" id="JBHIRY010000033">
    <property type="protein sequence ID" value="MFB5763330.1"/>
    <property type="molecule type" value="Genomic_DNA"/>
</dbReference>
<gene>
    <name evidence="2" type="ORF">ACE5LO_23420</name>
</gene>
<dbReference type="Proteomes" id="UP001580430">
    <property type="component" value="Unassembled WGS sequence"/>
</dbReference>
<accession>A0ABV5C9Q6</accession>
<keyword evidence="3" id="KW-1185">Reference proteome</keyword>
<organism evidence="2 3">
    <name type="scientific">Paenibacillus medicaginis</name>
    <dbReference type="NCBI Taxonomy" id="1470560"/>
    <lineage>
        <taxon>Bacteria</taxon>
        <taxon>Bacillati</taxon>
        <taxon>Bacillota</taxon>
        <taxon>Bacilli</taxon>
        <taxon>Bacillales</taxon>
        <taxon>Paenibacillaceae</taxon>
        <taxon>Paenibacillus</taxon>
    </lineage>
</organism>
<name>A0ABV5C9Q6_9BACL</name>
<protein>
    <submittedName>
        <fullName evidence="2">Uncharacterized protein</fullName>
    </submittedName>
</protein>
<reference evidence="2 3" key="1">
    <citation type="submission" date="2024-09" db="EMBL/GenBank/DDBJ databases">
        <title>Paenibacillus zeirhizospherea sp. nov., isolated from surface of the maize (Zea mays) roots in a horticulture field, Hungary.</title>
        <authorList>
            <person name="Marton D."/>
            <person name="Farkas M."/>
            <person name="Bedics A."/>
            <person name="Toth E."/>
            <person name="Tancsics A."/>
            <person name="Boka K."/>
            <person name="Marati G."/>
            <person name="Kriszt B."/>
            <person name="Cserhati M."/>
        </authorList>
    </citation>
    <scope>NUCLEOTIDE SEQUENCE [LARGE SCALE GENOMIC DNA]</scope>
    <source>
        <strain evidence="2 3">JCM 18446</strain>
    </source>
</reference>
<proteinExistence type="predicted"/>
<evidence type="ECO:0000313" key="2">
    <source>
        <dbReference type="EMBL" id="MFB5763330.1"/>
    </source>
</evidence>
<keyword evidence="1" id="KW-0175">Coiled coil</keyword>
<feature type="coiled-coil region" evidence="1">
    <location>
        <begin position="73"/>
        <end position="107"/>
    </location>
</feature>
<comment type="caution">
    <text evidence="2">The sequence shown here is derived from an EMBL/GenBank/DDBJ whole genome shotgun (WGS) entry which is preliminary data.</text>
</comment>
<evidence type="ECO:0000256" key="1">
    <source>
        <dbReference type="SAM" id="Coils"/>
    </source>
</evidence>
<dbReference type="RefSeq" id="WP_375522381.1">
    <property type="nucleotide sequence ID" value="NZ_JBHIRY010000033.1"/>
</dbReference>
<sequence>MADNNYMYVQYYKETGNVVAITSAELAAAEGYAVAKTEKYKPGDEFTYTITVLAVSETGDIDSDFSVLNNPQAAQLLADNAALKAENTELKQAIADLTLTLAAVMAE</sequence>
<evidence type="ECO:0000313" key="3">
    <source>
        <dbReference type="Proteomes" id="UP001580430"/>
    </source>
</evidence>